<dbReference type="AlphaFoldDB" id="A0A224YG97"/>
<protein>
    <submittedName>
        <fullName evidence="1">Uncharacterized protein</fullName>
    </submittedName>
</protein>
<dbReference type="EMBL" id="GFPF01002087">
    <property type="protein sequence ID" value="MAA13233.1"/>
    <property type="molecule type" value="Transcribed_RNA"/>
</dbReference>
<proteinExistence type="predicted"/>
<organism evidence="1">
    <name type="scientific">Rhipicephalus zambeziensis</name>
    <dbReference type="NCBI Taxonomy" id="60191"/>
    <lineage>
        <taxon>Eukaryota</taxon>
        <taxon>Metazoa</taxon>
        <taxon>Ecdysozoa</taxon>
        <taxon>Arthropoda</taxon>
        <taxon>Chelicerata</taxon>
        <taxon>Arachnida</taxon>
        <taxon>Acari</taxon>
        <taxon>Parasitiformes</taxon>
        <taxon>Ixodida</taxon>
        <taxon>Ixodoidea</taxon>
        <taxon>Ixodidae</taxon>
        <taxon>Rhipicephalinae</taxon>
        <taxon>Rhipicephalus</taxon>
        <taxon>Rhipicephalus</taxon>
    </lineage>
</organism>
<evidence type="ECO:0000313" key="1">
    <source>
        <dbReference type="EMBL" id="MAA13233.1"/>
    </source>
</evidence>
<accession>A0A224YG97</accession>
<sequence>MEIYTDPYGFPRVSVLQVSGGQIFFLNPVSVHRDGALVMVLSSGPEFSQWQVQSWPWRSHFYHIMVLGRKTPDIIILNPFTTLWDFAKLIWNNMCSCASSCQ</sequence>
<name>A0A224YG97_9ACAR</name>
<reference evidence="1" key="1">
    <citation type="journal article" date="2017" name="Parasit. Vectors">
        <title>Sialotranscriptomics of Rhipicephalus zambeziensis reveals intricate expression profiles of secretory proteins and suggests tight temporal transcriptional regulation during blood-feeding.</title>
        <authorList>
            <person name="de Castro M.H."/>
            <person name="de Klerk D."/>
            <person name="Pienaar R."/>
            <person name="Rees D.J.G."/>
            <person name="Mans B.J."/>
        </authorList>
    </citation>
    <scope>NUCLEOTIDE SEQUENCE</scope>
    <source>
        <tissue evidence="1">Salivary glands</tissue>
    </source>
</reference>